<proteinExistence type="predicted"/>
<evidence type="ECO:0000313" key="2">
    <source>
        <dbReference type="Proteomes" id="UP000248484"/>
    </source>
</evidence>
<dbReference type="Proteomes" id="UP000248484">
    <property type="component" value="Unplaced"/>
</dbReference>
<evidence type="ECO:0000313" key="3">
    <source>
        <dbReference type="RefSeq" id="XP_028343085.1"/>
    </source>
</evidence>
<name>A0A455B2E1_PHYMC</name>
<gene>
    <name evidence="3" type="primary">LOC114485582</name>
</gene>
<dbReference type="OrthoDB" id="514248at2759"/>
<dbReference type="RefSeq" id="XP_028343085.1">
    <property type="nucleotide sequence ID" value="XM_028487284.2"/>
</dbReference>
<keyword evidence="2" id="KW-1185">Reference proteome</keyword>
<reference evidence="3" key="1">
    <citation type="submission" date="2025-08" db="UniProtKB">
        <authorList>
            <consortium name="RefSeq"/>
        </authorList>
    </citation>
    <scope>IDENTIFICATION</scope>
    <source>
        <tissue evidence="3">Muscle</tissue>
    </source>
</reference>
<dbReference type="GeneID" id="114485582"/>
<organism evidence="2 3">
    <name type="scientific">Physeter macrocephalus</name>
    <name type="common">Sperm whale</name>
    <name type="synonym">Physeter catodon</name>
    <dbReference type="NCBI Taxonomy" id="9755"/>
    <lineage>
        <taxon>Eukaryota</taxon>
        <taxon>Metazoa</taxon>
        <taxon>Chordata</taxon>
        <taxon>Craniata</taxon>
        <taxon>Vertebrata</taxon>
        <taxon>Euteleostomi</taxon>
        <taxon>Mammalia</taxon>
        <taxon>Eutheria</taxon>
        <taxon>Laurasiatheria</taxon>
        <taxon>Artiodactyla</taxon>
        <taxon>Whippomorpha</taxon>
        <taxon>Cetacea</taxon>
        <taxon>Odontoceti</taxon>
        <taxon>Physeteridae</taxon>
        <taxon>Physeter</taxon>
    </lineage>
</organism>
<sequence length="234" mass="25612">MKELSLKASSLGSETVEGIVVVTTWIEKILTDLKVQHKRVPCGKEEISLFLTAIENSWIHLRRKKRDRVRQLREVPRAPKNVIQALEEKRSPAKESGNSQDLAQGPRESALCGPALQEGESATVEGRGPNQDSLSQEENPEPMEDERTSSPSSAISVRFSRTLDPPPQAELSHTLQGEPGRFSSQLTLSSFVQERSFDNSPGVEEGLAARGVHVELLHAVLSCPPIGPRPGDIA</sequence>
<dbReference type="STRING" id="9755.ENSPCTP00005027351"/>
<dbReference type="InParanoid" id="A0A455B2E1"/>
<evidence type="ECO:0000256" key="1">
    <source>
        <dbReference type="SAM" id="MobiDB-lite"/>
    </source>
</evidence>
<dbReference type="AlphaFoldDB" id="A0A455B2E1"/>
<protein>
    <submittedName>
        <fullName evidence="3">RNA N6-adenosine-methyltransferase METTL16-like</fullName>
    </submittedName>
</protein>
<feature type="region of interest" description="Disordered" evidence="1">
    <location>
        <begin position="80"/>
        <end position="154"/>
    </location>
</feature>
<accession>A0A455B2E1</accession>
<dbReference type="KEGG" id="pcad:114485582"/>